<dbReference type="GO" id="GO:0005886">
    <property type="term" value="C:plasma membrane"/>
    <property type="evidence" value="ECO:0007669"/>
    <property type="project" value="TreeGrafter"/>
</dbReference>
<keyword evidence="5 7" id="KW-1133">Transmembrane helix</keyword>
<feature type="transmembrane region" description="Helical" evidence="7">
    <location>
        <begin position="97"/>
        <end position="116"/>
    </location>
</feature>
<dbReference type="InterPro" id="IPR020846">
    <property type="entry name" value="MFS_dom"/>
</dbReference>
<feature type="transmembrane region" description="Helical" evidence="7">
    <location>
        <begin position="186"/>
        <end position="205"/>
    </location>
</feature>
<evidence type="ECO:0000256" key="2">
    <source>
        <dbReference type="ARBA" id="ARBA00008335"/>
    </source>
</evidence>
<feature type="transmembrane region" description="Helical" evidence="7">
    <location>
        <begin position="356"/>
        <end position="375"/>
    </location>
</feature>
<organism evidence="9 10">
    <name type="scientific">Pichia membranifaciens NRRL Y-2026</name>
    <dbReference type="NCBI Taxonomy" id="763406"/>
    <lineage>
        <taxon>Eukaryota</taxon>
        <taxon>Fungi</taxon>
        <taxon>Dikarya</taxon>
        <taxon>Ascomycota</taxon>
        <taxon>Saccharomycotina</taxon>
        <taxon>Pichiomycetes</taxon>
        <taxon>Pichiales</taxon>
        <taxon>Pichiaceae</taxon>
        <taxon>Pichia</taxon>
    </lineage>
</organism>
<keyword evidence="4 7" id="KW-0812">Transmembrane</keyword>
<evidence type="ECO:0000256" key="6">
    <source>
        <dbReference type="ARBA" id="ARBA00023136"/>
    </source>
</evidence>
<dbReference type="FunFam" id="1.20.1720.10:FF:000013">
    <property type="entry name" value="Related to multidrug resistance proteins"/>
    <property type="match status" value="1"/>
</dbReference>
<gene>
    <name evidence="9" type="ORF">PICMEDRAFT_16755</name>
</gene>
<evidence type="ECO:0000256" key="3">
    <source>
        <dbReference type="ARBA" id="ARBA00022448"/>
    </source>
</evidence>
<dbReference type="InterPro" id="IPR036259">
    <property type="entry name" value="MFS_trans_sf"/>
</dbReference>
<dbReference type="STRING" id="763406.A0A1E3NMW2"/>
<reference evidence="9 10" key="1">
    <citation type="journal article" date="2016" name="Proc. Natl. Acad. Sci. U.S.A.">
        <title>Comparative genomics of biotechnologically important yeasts.</title>
        <authorList>
            <person name="Riley R."/>
            <person name="Haridas S."/>
            <person name="Wolfe K.H."/>
            <person name="Lopes M.R."/>
            <person name="Hittinger C.T."/>
            <person name="Goeker M."/>
            <person name="Salamov A.A."/>
            <person name="Wisecaver J.H."/>
            <person name="Long T.M."/>
            <person name="Calvey C.H."/>
            <person name="Aerts A.L."/>
            <person name="Barry K.W."/>
            <person name="Choi C."/>
            <person name="Clum A."/>
            <person name="Coughlan A.Y."/>
            <person name="Deshpande S."/>
            <person name="Douglass A.P."/>
            <person name="Hanson S.J."/>
            <person name="Klenk H.-P."/>
            <person name="LaButti K.M."/>
            <person name="Lapidus A."/>
            <person name="Lindquist E.A."/>
            <person name="Lipzen A.M."/>
            <person name="Meier-Kolthoff J.P."/>
            <person name="Ohm R.A."/>
            <person name="Otillar R.P."/>
            <person name="Pangilinan J.L."/>
            <person name="Peng Y."/>
            <person name="Rokas A."/>
            <person name="Rosa C.A."/>
            <person name="Scheuner C."/>
            <person name="Sibirny A.A."/>
            <person name="Slot J.C."/>
            <person name="Stielow J.B."/>
            <person name="Sun H."/>
            <person name="Kurtzman C.P."/>
            <person name="Blackwell M."/>
            <person name="Grigoriev I.V."/>
            <person name="Jeffries T.W."/>
        </authorList>
    </citation>
    <scope>NUCLEOTIDE SEQUENCE [LARGE SCALE GENOMIC DNA]</scope>
    <source>
        <strain evidence="9 10">NRRL Y-2026</strain>
    </source>
</reference>
<feature type="transmembrane region" description="Helical" evidence="7">
    <location>
        <begin position="323"/>
        <end position="344"/>
    </location>
</feature>
<dbReference type="PANTHER" id="PTHR23501">
    <property type="entry name" value="MAJOR FACILITATOR SUPERFAMILY"/>
    <property type="match status" value="1"/>
</dbReference>
<feature type="transmembrane region" description="Helical" evidence="7">
    <location>
        <begin position="529"/>
        <end position="548"/>
    </location>
</feature>
<keyword evidence="10" id="KW-1185">Reference proteome</keyword>
<dbReference type="GO" id="GO:0012505">
    <property type="term" value="C:endomembrane system"/>
    <property type="evidence" value="ECO:0007669"/>
    <property type="project" value="UniProtKB-SubCell"/>
</dbReference>
<comment type="similarity">
    <text evidence="2">Belongs to the major facilitator superfamily.</text>
</comment>
<protein>
    <recommendedName>
        <fullName evidence="8">Major facilitator superfamily (MFS) profile domain-containing protein</fullName>
    </recommendedName>
</protein>
<dbReference type="PANTHER" id="PTHR23501:SF78">
    <property type="entry name" value="MAJOR FACILITATOR SUPERFAMILY (MFS) PROFILE DOMAIN-CONTAINING PROTEIN-RELATED"/>
    <property type="match status" value="1"/>
</dbReference>
<dbReference type="Pfam" id="PF07690">
    <property type="entry name" value="MFS_1"/>
    <property type="match status" value="1"/>
</dbReference>
<dbReference type="Proteomes" id="UP000094455">
    <property type="component" value="Unassembled WGS sequence"/>
</dbReference>
<dbReference type="PROSITE" id="PS50850">
    <property type="entry name" value="MFS"/>
    <property type="match status" value="1"/>
</dbReference>
<dbReference type="EMBL" id="KV454003">
    <property type="protein sequence ID" value="ODQ46958.1"/>
    <property type="molecule type" value="Genomic_DNA"/>
</dbReference>
<feature type="transmembrane region" description="Helical" evidence="7">
    <location>
        <begin position="283"/>
        <end position="302"/>
    </location>
</feature>
<feature type="transmembrane region" description="Helical" evidence="7">
    <location>
        <begin position="60"/>
        <end position="85"/>
    </location>
</feature>
<dbReference type="InterPro" id="IPR011701">
    <property type="entry name" value="MFS"/>
</dbReference>
<evidence type="ECO:0000259" key="8">
    <source>
        <dbReference type="PROSITE" id="PS50850"/>
    </source>
</evidence>
<dbReference type="Gene3D" id="1.20.1250.20">
    <property type="entry name" value="MFS general substrate transporter like domains"/>
    <property type="match status" value="2"/>
</dbReference>
<evidence type="ECO:0000256" key="1">
    <source>
        <dbReference type="ARBA" id="ARBA00004127"/>
    </source>
</evidence>
<feature type="transmembrane region" description="Helical" evidence="7">
    <location>
        <begin position="217"/>
        <end position="239"/>
    </location>
</feature>
<evidence type="ECO:0000313" key="10">
    <source>
        <dbReference type="Proteomes" id="UP000094455"/>
    </source>
</evidence>
<accession>A0A1E3NMW2</accession>
<proteinExistence type="inferred from homology"/>
<feature type="transmembrane region" description="Helical" evidence="7">
    <location>
        <begin position="251"/>
        <end position="271"/>
    </location>
</feature>
<feature type="transmembrane region" description="Helical" evidence="7">
    <location>
        <begin position="457"/>
        <end position="478"/>
    </location>
</feature>
<feature type="transmembrane region" description="Helical" evidence="7">
    <location>
        <begin position="153"/>
        <end position="174"/>
    </location>
</feature>
<sequence length="561" mass="62447">MAEKLQQGVDNPVTMLNSGDFRDFSDLEKEKAVLQHTKTTGDLAQRMADSHENLLSKRKLIIVFLSMTIGLFLAFVDQTGVTVALPYIADDLHAHQTISWAGTSSLISTTVFAILFGRFSDIFSRKYTLIASMVVLAFFDLGCGLSQTPTQFYICRAFCGIGTGGITSLTTVIVSDIVTLEQRGKYQGILGAFVGLGNAIGPFIAAGFIEHSSWRKFYFTLFPIILCATISVFKIVPYTKPDNTIQEKLKNIDYFGFLSSSIAIIFLLIPISGGGSTFEWNSAFTIAMLTIGGTFVFVFLFVEYRVAKLPMVPLRLFSANLSLTVLLSQNFFFGMCYFSAIYYYPYYFEVVKNYSVLHTSCFFLAMVVPQCLSSVGSGQLISRTKHYWHVTWFGYCMWMLALGLLNLWSSTNNYGLNIITMILNGLGVGCIFQPTLVAAQAHSYKKDRATVISTRNLLRSLGGAISLAISSTIIANTISSQLSISGNKYFSNEEIVQLKKLVYSKINLTLYTAEQAEYLRALYMKSIKTIFYVWMGCMGYCLVSNLTIKDQGLKPVDDRDD</sequence>
<dbReference type="RefSeq" id="XP_019018071.1">
    <property type="nucleotide sequence ID" value="XM_019161331.1"/>
</dbReference>
<comment type="subcellular location">
    <subcellularLocation>
        <location evidence="1">Endomembrane system</location>
        <topology evidence="1">Multi-pass membrane protein</topology>
    </subcellularLocation>
</comment>
<dbReference type="OrthoDB" id="10021397at2759"/>
<keyword evidence="3" id="KW-0813">Transport</keyword>
<feature type="transmembrane region" description="Helical" evidence="7">
    <location>
        <begin position="414"/>
        <end position="436"/>
    </location>
</feature>
<feature type="transmembrane region" description="Helical" evidence="7">
    <location>
        <begin position="387"/>
        <end position="408"/>
    </location>
</feature>
<evidence type="ECO:0000313" key="9">
    <source>
        <dbReference type="EMBL" id="ODQ46958.1"/>
    </source>
</evidence>
<name>A0A1E3NMW2_9ASCO</name>
<feature type="domain" description="Major facilitator superfamily (MFS) profile" evidence="8">
    <location>
        <begin position="63"/>
        <end position="517"/>
    </location>
</feature>
<evidence type="ECO:0000256" key="7">
    <source>
        <dbReference type="SAM" id="Phobius"/>
    </source>
</evidence>
<dbReference type="SUPFAM" id="SSF103473">
    <property type="entry name" value="MFS general substrate transporter"/>
    <property type="match status" value="1"/>
</dbReference>
<dbReference type="AlphaFoldDB" id="A0A1E3NMW2"/>
<dbReference type="GeneID" id="30178018"/>
<evidence type="ECO:0000256" key="5">
    <source>
        <dbReference type="ARBA" id="ARBA00022989"/>
    </source>
</evidence>
<keyword evidence="6 7" id="KW-0472">Membrane</keyword>
<dbReference type="GO" id="GO:0046943">
    <property type="term" value="F:carboxylic acid transmembrane transporter activity"/>
    <property type="evidence" value="ECO:0007669"/>
    <property type="project" value="UniProtKB-ARBA"/>
</dbReference>
<evidence type="ECO:0000256" key="4">
    <source>
        <dbReference type="ARBA" id="ARBA00022692"/>
    </source>
</evidence>